<feature type="domain" description="Peptidoglycan binding-like" evidence="1">
    <location>
        <begin position="285"/>
        <end position="339"/>
    </location>
</feature>
<comment type="caution">
    <text evidence="2">The sequence shown here is derived from an EMBL/GenBank/DDBJ whole genome shotgun (WGS) entry which is preliminary data.</text>
</comment>
<organism evidence="2 3">
    <name type="scientific">Actinophytocola algeriensis</name>
    <dbReference type="NCBI Taxonomy" id="1768010"/>
    <lineage>
        <taxon>Bacteria</taxon>
        <taxon>Bacillati</taxon>
        <taxon>Actinomycetota</taxon>
        <taxon>Actinomycetes</taxon>
        <taxon>Pseudonocardiales</taxon>
        <taxon>Pseudonocardiaceae</taxon>
    </lineage>
</organism>
<keyword evidence="2" id="KW-0378">Hydrolase</keyword>
<reference evidence="2 3" key="1">
    <citation type="submission" date="2020-08" db="EMBL/GenBank/DDBJ databases">
        <title>Genomic Encyclopedia of Type Strains, Phase III (KMG-III): the genomes of soil and plant-associated and newly described type strains.</title>
        <authorList>
            <person name="Whitman W."/>
        </authorList>
    </citation>
    <scope>NUCLEOTIDE SEQUENCE [LARGE SCALE GENOMIC DNA]</scope>
    <source>
        <strain evidence="2 3">CECT 8960</strain>
    </source>
</reference>
<dbReference type="Pfam" id="PF01471">
    <property type="entry name" value="PG_binding_1"/>
    <property type="match status" value="2"/>
</dbReference>
<dbReference type="InterPro" id="IPR002477">
    <property type="entry name" value="Peptidoglycan-bd-like"/>
</dbReference>
<gene>
    <name evidence="2" type="ORF">FHR82_008560</name>
</gene>
<dbReference type="GO" id="GO:0016787">
    <property type="term" value="F:hydrolase activity"/>
    <property type="evidence" value="ECO:0007669"/>
    <property type="project" value="UniProtKB-KW"/>
</dbReference>
<dbReference type="EMBL" id="JACHJQ010000012">
    <property type="protein sequence ID" value="MBB4912289.1"/>
    <property type="molecule type" value="Genomic_DNA"/>
</dbReference>
<dbReference type="InterPro" id="IPR036365">
    <property type="entry name" value="PGBD-like_sf"/>
</dbReference>
<accession>A0A7W7QFB1</accession>
<keyword evidence="3" id="KW-1185">Reference proteome</keyword>
<dbReference type="RefSeq" id="WP_184816289.1">
    <property type="nucleotide sequence ID" value="NZ_JACHJQ010000012.1"/>
</dbReference>
<dbReference type="Proteomes" id="UP000520767">
    <property type="component" value="Unassembled WGS sequence"/>
</dbReference>
<evidence type="ECO:0000313" key="2">
    <source>
        <dbReference type="EMBL" id="MBB4912289.1"/>
    </source>
</evidence>
<dbReference type="AlphaFoldDB" id="A0A7W7QFB1"/>
<name>A0A7W7QFB1_9PSEU</name>
<evidence type="ECO:0000313" key="3">
    <source>
        <dbReference type="Proteomes" id="UP000520767"/>
    </source>
</evidence>
<dbReference type="SUPFAM" id="SSF47090">
    <property type="entry name" value="PGBD-like"/>
    <property type="match status" value="2"/>
</dbReference>
<dbReference type="Gene3D" id="1.10.101.10">
    <property type="entry name" value="PGBD-like superfamily/PGBD"/>
    <property type="match status" value="2"/>
</dbReference>
<feature type="domain" description="Peptidoglycan binding-like" evidence="1">
    <location>
        <begin position="13"/>
        <end position="69"/>
    </location>
</feature>
<dbReference type="InterPro" id="IPR036366">
    <property type="entry name" value="PGBDSf"/>
</dbReference>
<sequence length="341" mass="37120">MTRPTVQQGDFDNNDVRLLQQMLRDMHYPVGNIDGDFGPITEAALIAYQKDHMIGDPEGVCGVNTWAALETQFGDLDGLRSEESIADYVDDTYGTAHSSMDPQEQLDALAVAANEQLTAAGVPYVPIAFGDAGTNWAVFDWRPWAVTVNRDLYVKAQDSGEAVENMDTIYHESRHSEQWWTIARLLAGLYDMDGAAINARTGLNLDIANLAVADPILQSNTKTMAAIAWYEQNFGVSPVPAGVDPPREADAGATGGSVKRQVKEYVEGGPATGRRILRRDDQDASEIRYLQELLIYRGVTPGAVDGDFGPKTEAAVKAFQASQGLEDDGLVGRLTWEALLP</sequence>
<protein>
    <submittedName>
        <fullName evidence="2">Peptidoglycan hydrolase-like protein with peptidoglycan-binding domain</fullName>
    </submittedName>
</protein>
<proteinExistence type="predicted"/>
<evidence type="ECO:0000259" key="1">
    <source>
        <dbReference type="Pfam" id="PF01471"/>
    </source>
</evidence>